<proteinExistence type="predicted"/>
<feature type="non-terminal residue" evidence="1">
    <location>
        <position position="52"/>
    </location>
</feature>
<dbReference type="Proteomes" id="UP000828251">
    <property type="component" value="Unassembled WGS sequence"/>
</dbReference>
<sequence>AAYNLRNKNLMLAQLIKELQSCELMLNGGESAHKAEAKLVVAFSLKGKQKHI</sequence>
<dbReference type="AlphaFoldDB" id="A0A9D3UK12"/>
<dbReference type="EMBL" id="JAIQCV010000011">
    <property type="protein sequence ID" value="KAH1046553.1"/>
    <property type="molecule type" value="Genomic_DNA"/>
</dbReference>
<reference evidence="1 2" key="1">
    <citation type="journal article" date="2021" name="Plant Biotechnol. J.">
        <title>Multi-omics assisted identification of the key and species-specific regulatory components of drought-tolerant mechanisms in Gossypium stocksii.</title>
        <authorList>
            <person name="Yu D."/>
            <person name="Ke L."/>
            <person name="Zhang D."/>
            <person name="Wu Y."/>
            <person name="Sun Y."/>
            <person name="Mei J."/>
            <person name="Sun J."/>
            <person name="Sun Y."/>
        </authorList>
    </citation>
    <scope>NUCLEOTIDE SEQUENCE [LARGE SCALE GENOMIC DNA]</scope>
    <source>
        <strain evidence="2">cv. E1</strain>
        <tissue evidence="1">Leaf</tissue>
    </source>
</reference>
<comment type="caution">
    <text evidence="1">The sequence shown here is derived from an EMBL/GenBank/DDBJ whole genome shotgun (WGS) entry which is preliminary data.</text>
</comment>
<organism evidence="1 2">
    <name type="scientific">Gossypium stocksii</name>
    <dbReference type="NCBI Taxonomy" id="47602"/>
    <lineage>
        <taxon>Eukaryota</taxon>
        <taxon>Viridiplantae</taxon>
        <taxon>Streptophyta</taxon>
        <taxon>Embryophyta</taxon>
        <taxon>Tracheophyta</taxon>
        <taxon>Spermatophyta</taxon>
        <taxon>Magnoliopsida</taxon>
        <taxon>eudicotyledons</taxon>
        <taxon>Gunneridae</taxon>
        <taxon>Pentapetalae</taxon>
        <taxon>rosids</taxon>
        <taxon>malvids</taxon>
        <taxon>Malvales</taxon>
        <taxon>Malvaceae</taxon>
        <taxon>Malvoideae</taxon>
        <taxon>Gossypium</taxon>
    </lineage>
</organism>
<gene>
    <name evidence="1" type="ORF">J1N35_037337</name>
</gene>
<feature type="non-terminal residue" evidence="1">
    <location>
        <position position="1"/>
    </location>
</feature>
<evidence type="ECO:0000313" key="1">
    <source>
        <dbReference type="EMBL" id="KAH1046553.1"/>
    </source>
</evidence>
<protein>
    <submittedName>
        <fullName evidence="1">Uncharacterized protein</fullName>
    </submittedName>
</protein>
<name>A0A9D3UK12_9ROSI</name>
<accession>A0A9D3UK12</accession>
<evidence type="ECO:0000313" key="2">
    <source>
        <dbReference type="Proteomes" id="UP000828251"/>
    </source>
</evidence>
<keyword evidence="2" id="KW-1185">Reference proteome</keyword>